<dbReference type="STRING" id="1122155.SAMN02745158_03474"/>
<evidence type="ECO:0000256" key="1">
    <source>
        <dbReference type="ARBA" id="ARBA00023125"/>
    </source>
</evidence>
<dbReference type="Proteomes" id="UP000184245">
    <property type="component" value="Unassembled WGS sequence"/>
</dbReference>
<dbReference type="Gene3D" id="1.10.357.10">
    <property type="entry name" value="Tetracycline Repressor, domain 2"/>
    <property type="match status" value="1"/>
</dbReference>
<proteinExistence type="predicted"/>
<dbReference type="SUPFAM" id="SSF46689">
    <property type="entry name" value="Homeodomain-like"/>
    <property type="match status" value="1"/>
</dbReference>
<dbReference type="Pfam" id="PF00440">
    <property type="entry name" value="TetR_N"/>
    <property type="match status" value="1"/>
</dbReference>
<evidence type="ECO:0000256" key="2">
    <source>
        <dbReference type="PROSITE-ProRule" id="PRU00335"/>
    </source>
</evidence>
<dbReference type="AlphaFoldDB" id="A0A1M5B566"/>
<dbReference type="PROSITE" id="PS50977">
    <property type="entry name" value="HTH_TETR_2"/>
    <property type="match status" value="1"/>
</dbReference>
<reference evidence="4 5" key="1">
    <citation type="submission" date="2016-11" db="EMBL/GenBank/DDBJ databases">
        <authorList>
            <person name="Jaros S."/>
            <person name="Januszkiewicz K."/>
            <person name="Wedrychowicz H."/>
        </authorList>
    </citation>
    <scope>NUCLEOTIDE SEQUENCE [LARGE SCALE GENOMIC DNA]</scope>
    <source>
        <strain evidence="4 5">DSM 17459</strain>
    </source>
</reference>
<organism evidence="4 5">
    <name type="scientific">Lactonifactor longoviformis DSM 17459</name>
    <dbReference type="NCBI Taxonomy" id="1122155"/>
    <lineage>
        <taxon>Bacteria</taxon>
        <taxon>Bacillati</taxon>
        <taxon>Bacillota</taxon>
        <taxon>Clostridia</taxon>
        <taxon>Eubacteriales</taxon>
        <taxon>Clostridiaceae</taxon>
        <taxon>Lactonifactor</taxon>
    </lineage>
</organism>
<dbReference type="GO" id="GO:0003677">
    <property type="term" value="F:DNA binding"/>
    <property type="evidence" value="ECO:0007669"/>
    <property type="project" value="UniProtKB-UniRule"/>
</dbReference>
<gene>
    <name evidence="4" type="ORF">SAMN02745158_03474</name>
</gene>
<keyword evidence="1 2" id="KW-0238">DNA-binding</keyword>
<name>A0A1M5B566_9CLOT</name>
<sequence length="222" mass="25922">MNSDRKIEYVRITSKILEEEGIEAVTIRKVAARAGCTSAVLYRHFENKGHLTMLACIRFLEPYIYALMKNSERKDISLIQRDLLNWKCFIGEAFRNRPYYEFMFFGNQREELEECAYEYYQMFPDIQKSFDAFTASIAFSSDLHERAVFYLRSAVHTGMLTSENAMLLGRLSVAVFKGSFMEYAGIAMTETEIRMASEECYQLIYSLYKQYVEPGTKLEIDE</sequence>
<dbReference type="InterPro" id="IPR009057">
    <property type="entry name" value="Homeodomain-like_sf"/>
</dbReference>
<evidence type="ECO:0000313" key="4">
    <source>
        <dbReference type="EMBL" id="SHF37457.1"/>
    </source>
</evidence>
<feature type="domain" description="HTH tetR-type" evidence="3">
    <location>
        <begin position="3"/>
        <end position="63"/>
    </location>
</feature>
<evidence type="ECO:0000259" key="3">
    <source>
        <dbReference type="PROSITE" id="PS50977"/>
    </source>
</evidence>
<accession>A0A1M5B566</accession>
<evidence type="ECO:0000313" key="5">
    <source>
        <dbReference type="Proteomes" id="UP000184245"/>
    </source>
</evidence>
<dbReference type="EMBL" id="FQVI01000024">
    <property type="protein sequence ID" value="SHF37457.1"/>
    <property type="molecule type" value="Genomic_DNA"/>
</dbReference>
<protein>
    <submittedName>
        <fullName evidence="4">Transcriptional regulator, TetR family</fullName>
    </submittedName>
</protein>
<feature type="DNA-binding region" description="H-T-H motif" evidence="2">
    <location>
        <begin position="26"/>
        <end position="45"/>
    </location>
</feature>
<dbReference type="InterPro" id="IPR001647">
    <property type="entry name" value="HTH_TetR"/>
</dbReference>
<keyword evidence="5" id="KW-1185">Reference proteome</keyword>